<feature type="domain" description="H-type lectin" evidence="1">
    <location>
        <begin position="10"/>
        <end position="62"/>
    </location>
</feature>
<dbReference type="KEGG" id="adl:AURDEDRAFT_77472"/>
<keyword evidence="3" id="KW-1185">Reference proteome</keyword>
<protein>
    <recommendedName>
        <fullName evidence="1">H-type lectin domain-containing protein</fullName>
    </recommendedName>
</protein>
<name>J0WLV0_AURST</name>
<dbReference type="GO" id="GO:0030246">
    <property type="term" value="F:carbohydrate binding"/>
    <property type="evidence" value="ECO:0007669"/>
    <property type="project" value="InterPro"/>
</dbReference>
<dbReference type="SUPFAM" id="SSF141086">
    <property type="entry name" value="Agglutinin HPA-like"/>
    <property type="match status" value="2"/>
</dbReference>
<evidence type="ECO:0000313" key="2">
    <source>
        <dbReference type="EMBL" id="EJD32770.1"/>
    </source>
</evidence>
<evidence type="ECO:0000313" key="3">
    <source>
        <dbReference type="Proteomes" id="UP000006514"/>
    </source>
</evidence>
<dbReference type="InterPro" id="IPR037221">
    <property type="entry name" value="H-type_lectin_dom_sf"/>
</dbReference>
<sequence length="158" mass="17326">MSDVSRFHDEVIVWLNELSMTNDGDWRLYATVSNITTVGFTMHLDAGRDTTLFSARASWIAYPSDKADVVSGAYSTNDVRTADPPQLTTSGRIAFPPESFVHSPTVLFAINSLEIDHRENLQIKATVDSLSSKGMTWHLDGGGDTKVYSMGASYIAFA</sequence>
<organism evidence="2 3">
    <name type="scientific">Auricularia subglabra (strain TFB-10046 / SS5)</name>
    <name type="common">White-rot fungus</name>
    <name type="synonym">Auricularia delicata (strain TFB10046)</name>
    <dbReference type="NCBI Taxonomy" id="717982"/>
    <lineage>
        <taxon>Eukaryota</taxon>
        <taxon>Fungi</taxon>
        <taxon>Dikarya</taxon>
        <taxon>Basidiomycota</taxon>
        <taxon>Agaricomycotina</taxon>
        <taxon>Agaricomycetes</taxon>
        <taxon>Auriculariales</taxon>
        <taxon>Auriculariaceae</taxon>
        <taxon>Auricularia</taxon>
    </lineage>
</organism>
<dbReference type="AlphaFoldDB" id="J0WLV0"/>
<feature type="domain" description="H-type lectin" evidence="1">
    <location>
        <begin position="92"/>
        <end position="157"/>
    </location>
</feature>
<dbReference type="OrthoDB" id="5419324at2759"/>
<dbReference type="Gene3D" id="2.60.40.2080">
    <property type="match status" value="2"/>
</dbReference>
<dbReference type="GO" id="GO:0007155">
    <property type="term" value="P:cell adhesion"/>
    <property type="evidence" value="ECO:0007669"/>
    <property type="project" value="InterPro"/>
</dbReference>
<dbReference type="InParanoid" id="J0WLV0"/>
<reference evidence="3" key="1">
    <citation type="journal article" date="2012" name="Science">
        <title>The Paleozoic origin of enzymatic lignin decomposition reconstructed from 31 fungal genomes.</title>
        <authorList>
            <person name="Floudas D."/>
            <person name="Binder M."/>
            <person name="Riley R."/>
            <person name="Barry K."/>
            <person name="Blanchette R.A."/>
            <person name="Henrissat B."/>
            <person name="Martinez A.T."/>
            <person name="Otillar R."/>
            <person name="Spatafora J.W."/>
            <person name="Yadav J.S."/>
            <person name="Aerts A."/>
            <person name="Benoit I."/>
            <person name="Boyd A."/>
            <person name="Carlson A."/>
            <person name="Copeland A."/>
            <person name="Coutinho P.M."/>
            <person name="de Vries R.P."/>
            <person name="Ferreira P."/>
            <person name="Findley K."/>
            <person name="Foster B."/>
            <person name="Gaskell J."/>
            <person name="Glotzer D."/>
            <person name="Gorecki P."/>
            <person name="Heitman J."/>
            <person name="Hesse C."/>
            <person name="Hori C."/>
            <person name="Igarashi K."/>
            <person name="Jurgens J.A."/>
            <person name="Kallen N."/>
            <person name="Kersten P."/>
            <person name="Kohler A."/>
            <person name="Kuees U."/>
            <person name="Kumar T.K.A."/>
            <person name="Kuo A."/>
            <person name="LaButti K."/>
            <person name="Larrondo L.F."/>
            <person name="Lindquist E."/>
            <person name="Ling A."/>
            <person name="Lombard V."/>
            <person name="Lucas S."/>
            <person name="Lundell T."/>
            <person name="Martin R."/>
            <person name="McLaughlin D.J."/>
            <person name="Morgenstern I."/>
            <person name="Morin E."/>
            <person name="Murat C."/>
            <person name="Nagy L.G."/>
            <person name="Nolan M."/>
            <person name="Ohm R.A."/>
            <person name="Patyshakuliyeva A."/>
            <person name="Rokas A."/>
            <person name="Ruiz-Duenas F.J."/>
            <person name="Sabat G."/>
            <person name="Salamov A."/>
            <person name="Samejima M."/>
            <person name="Schmutz J."/>
            <person name="Slot J.C."/>
            <person name="St John F."/>
            <person name="Stenlid J."/>
            <person name="Sun H."/>
            <person name="Sun S."/>
            <person name="Syed K."/>
            <person name="Tsang A."/>
            <person name="Wiebenga A."/>
            <person name="Young D."/>
            <person name="Pisabarro A."/>
            <person name="Eastwood D.C."/>
            <person name="Martin F."/>
            <person name="Cullen D."/>
            <person name="Grigoriev I.V."/>
            <person name="Hibbett D.S."/>
        </authorList>
    </citation>
    <scope>NUCLEOTIDE SEQUENCE [LARGE SCALE GENOMIC DNA]</scope>
    <source>
        <strain evidence="3">TFB10046</strain>
    </source>
</reference>
<dbReference type="EMBL" id="JH688668">
    <property type="protein sequence ID" value="EJD32770.1"/>
    <property type="molecule type" value="Genomic_DNA"/>
</dbReference>
<dbReference type="Pfam" id="PF09458">
    <property type="entry name" value="H_lectin"/>
    <property type="match status" value="2"/>
</dbReference>
<accession>J0WLV0</accession>
<proteinExistence type="predicted"/>
<dbReference type="InterPro" id="IPR019019">
    <property type="entry name" value="H-type_lectin_domain"/>
</dbReference>
<dbReference type="Proteomes" id="UP000006514">
    <property type="component" value="Unassembled WGS sequence"/>
</dbReference>
<gene>
    <name evidence="2" type="ORF">AURDEDRAFT_77472</name>
</gene>
<evidence type="ECO:0000259" key="1">
    <source>
        <dbReference type="Pfam" id="PF09458"/>
    </source>
</evidence>